<dbReference type="EMBL" id="HBGW01088922">
    <property type="protein sequence ID" value="CAD9638551.1"/>
    <property type="molecule type" value="Transcribed_RNA"/>
</dbReference>
<evidence type="ECO:0000256" key="4">
    <source>
        <dbReference type="SAM" id="SignalP"/>
    </source>
</evidence>
<keyword evidence="1" id="KW-0677">Repeat</keyword>
<dbReference type="InterPro" id="IPR036770">
    <property type="entry name" value="Ankyrin_rpt-contain_sf"/>
</dbReference>
<dbReference type="PANTHER" id="PTHR24166:SF48">
    <property type="entry name" value="PROTEIN VAPYRIN"/>
    <property type="match status" value="1"/>
</dbReference>
<evidence type="ECO:0000313" key="5">
    <source>
        <dbReference type="EMBL" id="CAD9638551.1"/>
    </source>
</evidence>
<dbReference type="InterPro" id="IPR050889">
    <property type="entry name" value="Dendritic_Spine_Reg/Scaffold"/>
</dbReference>
<feature type="transmembrane region" description="Helical" evidence="3">
    <location>
        <begin position="435"/>
        <end position="456"/>
    </location>
</feature>
<keyword evidence="2" id="KW-0040">ANK repeat</keyword>
<dbReference type="Pfam" id="PF00023">
    <property type="entry name" value="Ank"/>
    <property type="match status" value="1"/>
</dbReference>
<sequence>MICALTIAVLAHRVSARALAVLEQTPVVKPSKSIWRPMVQARLPSATEDCSELARAGSLMQQTADGSSEANTALDDLWRAIRDKNMTVVRKILSEATDSPRKLVELLDTYAFDHTPNRGTSCGEHSELQLTPLMWASEHNQPELAEALLGRGVVDCLEGARLTDVLTRRHGGEFSSHATALGIAARLGHKEVVRNMLSRHVLEALPGARGVGKFLAAQDKTGRTGLIRAVEGGSVEIVRMILGEDVLEALDAARLRDLLLRESKEGWGAIRTALTDAAERGNSNFVQALLAPAVLGRLGPDMFRDVFAARVPRAALGRQRPHSALMHAAKGGHSTVVRQLLAPDVLSRLGEHAQEVLQQLFEEDTVEDARTQHMLDTGTEEEKAMIDRRTVLQCLKGMHGLGARLEELVKRARGVVTKELVEWYILVEARHICGAAIVGTSAIIGVLVGAVMVYLWQLR</sequence>
<keyword evidence="4" id="KW-0732">Signal</keyword>
<dbReference type="Gene3D" id="1.25.40.20">
    <property type="entry name" value="Ankyrin repeat-containing domain"/>
    <property type="match status" value="2"/>
</dbReference>
<evidence type="ECO:0000256" key="1">
    <source>
        <dbReference type="ARBA" id="ARBA00022737"/>
    </source>
</evidence>
<proteinExistence type="predicted"/>
<dbReference type="InterPro" id="IPR002110">
    <property type="entry name" value="Ankyrin_rpt"/>
</dbReference>
<dbReference type="PANTHER" id="PTHR24166">
    <property type="entry name" value="ROLLING PEBBLES, ISOFORM B"/>
    <property type="match status" value="1"/>
</dbReference>
<dbReference type="SUPFAM" id="SSF48403">
    <property type="entry name" value="Ankyrin repeat"/>
    <property type="match status" value="1"/>
</dbReference>
<evidence type="ECO:0000256" key="2">
    <source>
        <dbReference type="ARBA" id="ARBA00023043"/>
    </source>
</evidence>
<evidence type="ECO:0000256" key="3">
    <source>
        <dbReference type="SAM" id="Phobius"/>
    </source>
</evidence>
<protein>
    <submittedName>
        <fullName evidence="5">Uncharacterized protein</fullName>
    </submittedName>
</protein>
<name>A0A6U6ULN5_9DINO</name>
<accession>A0A6U6ULN5</accession>
<gene>
    <name evidence="5" type="ORF">BRAN1462_LOCUS56373</name>
</gene>
<keyword evidence="3" id="KW-1133">Transmembrane helix</keyword>
<feature type="signal peptide" evidence="4">
    <location>
        <begin position="1"/>
        <end position="16"/>
    </location>
</feature>
<dbReference type="AlphaFoldDB" id="A0A6U6ULN5"/>
<organism evidence="5">
    <name type="scientific">Zooxanthella nutricula</name>
    <dbReference type="NCBI Taxonomy" id="1333877"/>
    <lineage>
        <taxon>Eukaryota</taxon>
        <taxon>Sar</taxon>
        <taxon>Alveolata</taxon>
        <taxon>Dinophyceae</taxon>
        <taxon>Peridiniales</taxon>
        <taxon>Peridiniales incertae sedis</taxon>
        <taxon>Zooxanthella</taxon>
    </lineage>
</organism>
<dbReference type="SMART" id="SM00248">
    <property type="entry name" value="ANK"/>
    <property type="match status" value="5"/>
</dbReference>
<keyword evidence="3" id="KW-0812">Transmembrane</keyword>
<feature type="chain" id="PRO_5030160555" evidence="4">
    <location>
        <begin position="17"/>
        <end position="459"/>
    </location>
</feature>
<reference evidence="5" key="1">
    <citation type="submission" date="2021-01" db="EMBL/GenBank/DDBJ databases">
        <authorList>
            <person name="Corre E."/>
            <person name="Pelletier E."/>
            <person name="Niang G."/>
            <person name="Scheremetjew M."/>
            <person name="Finn R."/>
            <person name="Kale V."/>
            <person name="Holt S."/>
            <person name="Cochrane G."/>
            <person name="Meng A."/>
            <person name="Brown T."/>
            <person name="Cohen L."/>
        </authorList>
    </citation>
    <scope>NUCLEOTIDE SEQUENCE</scope>
    <source>
        <strain evidence="5">RCC3387</strain>
    </source>
</reference>
<keyword evidence="3" id="KW-0472">Membrane</keyword>